<dbReference type="Gene3D" id="2.170.130.10">
    <property type="entry name" value="TonB-dependent receptor, plug domain"/>
    <property type="match status" value="1"/>
</dbReference>
<comment type="caution">
    <text evidence="8">The sequence shown here is derived from an EMBL/GenBank/DDBJ whole genome shotgun (WGS) entry which is preliminary data.</text>
</comment>
<dbReference type="AlphaFoldDB" id="A0A4R5B1W9"/>
<feature type="chain" id="PRO_5020867604" evidence="5">
    <location>
        <begin position="21"/>
        <end position="934"/>
    </location>
</feature>
<keyword evidence="9" id="KW-1185">Reference proteome</keyword>
<gene>
    <name evidence="8" type="ORF">E0F89_02220</name>
</gene>
<dbReference type="RefSeq" id="WP_131908227.1">
    <property type="nucleotide sequence ID" value="NZ_SMFM01000001.1"/>
</dbReference>
<evidence type="ECO:0000256" key="1">
    <source>
        <dbReference type="ARBA" id="ARBA00004442"/>
    </source>
</evidence>
<dbReference type="OrthoDB" id="9768470at2"/>
<dbReference type="Proteomes" id="UP000295278">
    <property type="component" value="Unassembled WGS sequence"/>
</dbReference>
<keyword evidence="5" id="KW-0732">Signal</keyword>
<feature type="signal peptide" evidence="5">
    <location>
        <begin position="1"/>
        <end position="20"/>
    </location>
</feature>
<dbReference type="InterPro" id="IPR037066">
    <property type="entry name" value="Plug_dom_sf"/>
</dbReference>
<keyword evidence="2 4" id="KW-0472">Membrane</keyword>
<dbReference type="PANTHER" id="PTHR40980:SF4">
    <property type="entry name" value="TONB-DEPENDENT RECEPTOR-LIKE BETA-BARREL DOMAIN-CONTAINING PROTEIN"/>
    <property type="match status" value="1"/>
</dbReference>
<organism evidence="8 9">
    <name type="scientific">Flavobacterium caseinilyticum</name>
    <dbReference type="NCBI Taxonomy" id="2541732"/>
    <lineage>
        <taxon>Bacteria</taxon>
        <taxon>Pseudomonadati</taxon>
        <taxon>Bacteroidota</taxon>
        <taxon>Flavobacteriia</taxon>
        <taxon>Flavobacteriales</taxon>
        <taxon>Flavobacteriaceae</taxon>
        <taxon>Flavobacterium</taxon>
    </lineage>
</organism>
<comment type="similarity">
    <text evidence="4">Belongs to the TonB-dependent receptor family.</text>
</comment>
<evidence type="ECO:0000256" key="2">
    <source>
        <dbReference type="ARBA" id="ARBA00023136"/>
    </source>
</evidence>
<evidence type="ECO:0000259" key="7">
    <source>
        <dbReference type="Pfam" id="PF07715"/>
    </source>
</evidence>
<proteinExistence type="inferred from homology"/>
<reference evidence="8 9" key="1">
    <citation type="submission" date="2019-03" db="EMBL/GenBank/DDBJ databases">
        <title>Flavobacterium AT-3-2 sp. nov., isolated from arctic soil.</title>
        <authorList>
            <person name="Chaudhary D.K."/>
        </authorList>
    </citation>
    <scope>NUCLEOTIDE SEQUENCE [LARGE SCALE GENOMIC DNA]</scope>
    <source>
        <strain evidence="8 9">AT-3-2</strain>
    </source>
</reference>
<keyword evidence="8" id="KW-0675">Receptor</keyword>
<evidence type="ECO:0000313" key="8">
    <source>
        <dbReference type="EMBL" id="TDD78470.1"/>
    </source>
</evidence>
<comment type="subcellular location">
    <subcellularLocation>
        <location evidence="1 4">Cell outer membrane</location>
    </subcellularLocation>
</comment>
<evidence type="ECO:0000313" key="9">
    <source>
        <dbReference type="Proteomes" id="UP000295278"/>
    </source>
</evidence>
<name>A0A4R5B1W9_9FLAO</name>
<dbReference type="Pfam" id="PF13715">
    <property type="entry name" value="CarbopepD_reg_2"/>
    <property type="match status" value="1"/>
</dbReference>
<evidence type="ECO:0000256" key="3">
    <source>
        <dbReference type="ARBA" id="ARBA00023237"/>
    </source>
</evidence>
<dbReference type="Gene3D" id="2.40.170.20">
    <property type="entry name" value="TonB-dependent receptor, beta-barrel domain"/>
    <property type="match status" value="1"/>
</dbReference>
<dbReference type="InterPro" id="IPR012910">
    <property type="entry name" value="Plug_dom"/>
</dbReference>
<sequence length="934" mass="105543">MKFKLIFLTLFITAFTYSQNKGTIAGILTDKNANNQSLPFANVLIKGTTNGTNTDIDGKYSISAAAGNYILQFSFVGYESVEVPVTVIANETVTVNQVLGSAGFTLQDVVIKSTRKKNTETAVMLEIKEAKQVVSAISAEQISKGTDNNAAQAIQRVPGVTIVDGKFIMIRGLSERYNNVLINNSVAPSTEVDKRTFAFDLIPSNAIDKMVIYKTGSADKPGDFSGGIINITTSENITDFNRATLGFGYRVDTSLKDQFQSEGSKTDFLGFDYEFRTLPSTFPSAALINTYPQVGVVASNTKLQNNFNPTKNTAFLDNSVGFAFGRNKKFKNGMSLQSLNSLNYSNSFQTYQRQFTRYTTLNEGESRPPLWLNYLDDTYQNESRITFLSNWILKLNSNNTLKFKNLLNQIGENETIIRNGNNFLQRGDDLFRNYLLGYKSRSIYIGQLEGIHKLNDKNQIDWVTGYNYMYESEPDLRRFRTIKDSSNPDAPYEMIDPSSTNLFDTGRYFGTLSEYSVNNGANYTHTIDRVKNDEELGSIKLKTGYYVDYRKREFDSRYVSYYLPDLGIDRVNELKQLPLTTIFNSDNVNATNGWIMREGTRTIDSYSADNLLTAGYIYGELPLKKFDINGGLRIEHNILSLQSVTDFGPENIKNPVTSVLPSLNIGYNISERSLLRLAYSKTVNRPEFREIAPFLFYDYENEAARVGNSQLKTAKIDNLDFRYEFYPTKGETVSLGAFYKRFDQPIENVTQITTEQPQFNYANADNAYNYGLELEIRKSFKEMTDNLYLGRISANVNASYIVSKVDLGASVTSQAQVRALQGQSPYIVNVALGYADETGFSTNLTYNRFGNRIFSVGDRNFPTIYELSRNNLDLTIAKTYKQTTFKFGIQDLLNAKYQFFEDSNRDEKINKNIDNATSVFKRGTLFSLNISHNF</sequence>
<evidence type="ECO:0000256" key="5">
    <source>
        <dbReference type="SAM" id="SignalP"/>
    </source>
</evidence>
<dbReference type="PANTHER" id="PTHR40980">
    <property type="entry name" value="PLUG DOMAIN-CONTAINING PROTEIN"/>
    <property type="match status" value="1"/>
</dbReference>
<dbReference type="InterPro" id="IPR008969">
    <property type="entry name" value="CarboxyPept-like_regulatory"/>
</dbReference>
<dbReference type="InterPro" id="IPR036942">
    <property type="entry name" value="Beta-barrel_TonB_sf"/>
</dbReference>
<dbReference type="SUPFAM" id="SSF56935">
    <property type="entry name" value="Porins"/>
    <property type="match status" value="1"/>
</dbReference>
<keyword evidence="3" id="KW-0998">Cell outer membrane</keyword>
<dbReference type="InterPro" id="IPR000531">
    <property type="entry name" value="Beta-barrel_TonB"/>
</dbReference>
<evidence type="ECO:0000256" key="4">
    <source>
        <dbReference type="RuleBase" id="RU003357"/>
    </source>
</evidence>
<feature type="domain" description="TonB-dependent receptor plug" evidence="7">
    <location>
        <begin position="128"/>
        <end position="219"/>
    </location>
</feature>
<protein>
    <submittedName>
        <fullName evidence="8">TonB-dependent receptor</fullName>
    </submittedName>
</protein>
<dbReference type="GO" id="GO:0009279">
    <property type="term" value="C:cell outer membrane"/>
    <property type="evidence" value="ECO:0007669"/>
    <property type="project" value="UniProtKB-SubCell"/>
</dbReference>
<accession>A0A4R5B1W9</accession>
<dbReference type="SUPFAM" id="SSF49464">
    <property type="entry name" value="Carboxypeptidase regulatory domain-like"/>
    <property type="match status" value="1"/>
</dbReference>
<dbReference type="Gene3D" id="2.60.40.1120">
    <property type="entry name" value="Carboxypeptidase-like, regulatory domain"/>
    <property type="match status" value="1"/>
</dbReference>
<dbReference type="EMBL" id="SMFM01000001">
    <property type="protein sequence ID" value="TDD78470.1"/>
    <property type="molecule type" value="Genomic_DNA"/>
</dbReference>
<keyword evidence="4" id="KW-0798">TonB box</keyword>
<dbReference type="Pfam" id="PF07715">
    <property type="entry name" value="Plug"/>
    <property type="match status" value="1"/>
</dbReference>
<evidence type="ECO:0000259" key="6">
    <source>
        <dbReference type="Pfam" id="PF00593"/>
    </source>
</evidence>
<dbReference type="Pfam" id="PF00593">
    <property type="entry name" value="TonB_dep_Rec_b-barrel"/>
    <property type="match status" value="1"/>
</dbReference>
<feature type="domain" description="TonB-dependent receptor-like beta-barrel" evidence="6">
    <location>
        <begin position="409"/>
        <end position="890"/>
    </location>
</feature>